<dbReference type="AlphaFoldDB" id="A0A844F5E7"/>
<dbReference type="InterPro" id="IPR036514">
    <property type="entry name" value="SGNH_hydro_sf"/>
</dbReference>
<comment type="caution">
    <text evidence="3">The sequence shown here is derived from an EMBL/GenBank/DDBJ whole genome shotgun (WGS) entry which is preliminary data.</text>
</comment>
<reference evidence="3 4" key="1">
    <citation type="submission" date="2019-08" db="EMBL/GenBank/DDBJ databases">
        <title>In-depth cultivation of the pig gut microbiome towards novel bacterial diversity and tailored functional studies.</title>
        <authorList>
            <person name="Wylensek D."/>
            <person name="Hitch T.C.A."/>
            <person name="Clavel T."/>
        </authorList>
    </citation>
    <scope>NUCLEOTIDE SEQUENCE [LARGE SCALE GENOMIC DNA]</scope>
    <source>
        <strain evidence="3 4">BL-389-WT-3D</strain>
    </source>
</reference>
<dbReference type="SUPFAM" id="SSF52266">
    <property type="entry name" value="SGNH hydrolase"/>
    <property type="match status" value="1"/>
</dbReference>
<dbReference type="RefSeq" id="WP_004605212.1">
    <property type="nucleotide sequence ID" value="NZ_AP024846.1"/>
</dbReference>
<dbReference type="Proteomes" id="UP000462363">
    <property type="component" value="Unassembled WGS sequence"/>
</dbReference>
<evidence type="ECO:0000313" key="4">
    <source>
        <dbReference type="Proteomes" id="UP000462363"/>
    </source>
</evidence>
<evidence type="ECO:0000259" key="2">
    <source>
        <dbReference type="Pfam" id="PF03629"/>
    </source>
</evidence>
<name>A0A844F5E7_CLOSV</name>
<dbReference type="Gene3D" id="3.40.50.1110">
    <property type="entry name" value="SGNH hydrolase"/>
    <property type="match status" value="1"/>
</dbReference>
<dbReference type="GO" id="GO:0016787">
    <property type="term" value="F:hydrolase activity"/>
    <property type="evidence" value="ECO:0007669"/>
    <property type="project" value="UniProtKB-KW"/>
</dbReference>
<feature type="domain" description="Sialate O-acetylesterase" evidence="2">
    <location>
        <begin position="2"/>
        <end position="230"/>
    </location>
</feature>
<organism evidence="3 4">
    <name type="scientific">Clostridium scindens (strain JCM 10418 / VPI 12708)</name>
    <dbReference type="NCBI Taxonomy" id="29347"/>
    <lineage>
        <taxon>Bacteria</taxon>
        <taxon>Bacillati</taxon>
        <taxon>Bacillota</taxon>
        <taxon>Clostridia</taxon>
        <taxon>Lachnospirales</taxon>
        <taxon>Lachnospiraceae</taxon>
    </lineage>
</organism>
<evidence type="ECO:0000256" key="1">
    <source>
        <dbReference type="ARBA" id="ARBA00022801"/>
    </source>
</evidence>
<protein>
    <submittedName>
        <fullName evidence="3">Sialate O-acetylesterase</fullName>
    </submittedName>
</protein>
<dbReference type="Pfam" id="PF03629">
    <property type="entry name" value="SASA"/>
    <property type="match status" value="1"/>
</dbReference>
<proteinExistence type="predicted"/>
<keyword evidence="1" id="KW-0378">Hydrolase</keyword>
<evidence type="ECO:0000313" key="3">
    <source>
        <dbReference type="EMBL" id="MSS41588.1"/>
    </source>
</evidence>
<gene>
    <name evidence="3" type="ORF">FYJ37_14930</name>
</gene>
<dbReference type="InterPro" id="IPR005181">
    <property type="entry name" value="SASA"/>
</dbReference>
<accession>A0A844F5E7</accession>
<sequence>MDLVLLIGQSNAKGCGNPEESEAACRHAWEYLENFTGQALIPMGRTLQLSEGRGTIAPAFANRYYDIMGEDVCVIHYAVDGSRIKNWVHDKNHFLDAAMEKFRHAEAYVGMRAPIGRRFAIWIQGESDGKYGTDPIYYLERLKEIGWILKKECKIEETFVSRTGRWLPDEENLARCRRIGAAQEQACMEYDNLILVSKMASAFYEKGLLQDEVHYCMKALNMLGSEIAENIGIYYNEKRRPVLEETDDMERAREVLNILKKAEVSL</sequence>
<dbReference type="EMBL" id="VUMB01000041">
    <property type="protein sequence ID" value="MSS41588.1"/>
    <property type="molecule type" value="Genomic_DNA"/>
</dbReference>
<dbReference type="GeneID" id="62696242"/>